<gene>
    <name evidence="1" type="ORF">ECRASSUSDP1_LOCUS2017</name>
</gene>
<dbReference type="EMBL" id="CAMPGE010001908">
    <property type="protein sequence ID" value="CAI2360712.1"/>
    <property type="molecule type" value="Genomic_DNA"/>
</dbReference>
<proteinExistence type="predicted"/>
<protein>
    <submittedName>
        <fullName evidence="1">Uncharacterized protein</fullName>
    </submittedName>
</protein>
<evidence type="ECO:0000313" key="1">
    <source>
        <dbReference type="EMBL" id="CAI2360712.1"/>
    </source>
</evidence>
<comment type="caution">
    <text evidence="1">The sequence shown here is derived from an EMBL/GenBank/DDBJ whole genome shotgun (WGS) entry which is preliminary data.</text>
</comment>
<accession>A0AAD1U569</accession>
<keyword evidence="2" id="KW-1185">Reference proteome</keyword>
<sequence length="448" mass="52467">MPKRLRRQGSAMKSLKMSLSRNKIAEYYTNSNLQTILMKIWTKLIASMSLDPFNYQRIIRMISKSLGEFGDDKYYQTKIPEYKYGNVTYDKYCFDIISLFGKKVFYLNLSELEILLRAAYKEITTVIAGKIFLKPDHEVTQIKDCENIKTNFKNRKSETKEQEPFNIHPFLTIVNIGYKSANDKEGDDNFEATANKKIVPFFSRQQAPEKIRVTQKSPKKQVSSPQRFVDWKSLKRKKDKSSKKRKRGALSEDSLKILKSNIISHEDNDLIDDHTIPWRVQFKSRKLSPFAQDEIIQKKLDNFHFFRYYCEKEPVEKADDLFKRVITNNESYLLKTRNIIPRIKRKKRTSSSRRVYAQKNSKLTASMCTKPTLPLPKPRELPRKSFRGIIPLDFGLLNSERGIPTIAAQQSGMTKLSNPRADMTDERVHRFILFDTVDNRTRAITERL</sequence>
<name>A0AAD1U569_EUPCR</name>
<dbReference type="AlphaFoldDB" id="A0AAD1U569"/>
<evidence type="ECO:0000313" key="2">
    <source>
        <dbReference type="Proteomes" id="UP001295684"/>
    </source>
</evidence>
<reference evidence="1" key="1">
    <citation type="submission" date="2023-07" db="EMBL/GenBank/DDBJ databases">
        <authorList>
            <consortium name="AG Swart"/>
            <person name="Singh M."/>
            <person name="Singh A."/>
            <person name="Seah K."/>
            <person name="Emmerich C."/>
        </authorList>
    </citation>
    <scope>NUCLEOTIDE SEQUENCE</scope>
    <source>
        <strain evidence="1">DP1</strain>
    </source>
</reference>
<organism evidence="1 2">
    <name type="scientific">Euplotes crassus</name>
    <dbReference type="NCBI Taxonomy" id="5936"/>
    <lineage>
        <taxon>Eukaryota</taxon>
        <taxon>Sar</taxon>
        <taxon>Alveolata</taxon>
        <taxon>Ciliophora</taxon>
        <taxon>Intramacronucleata</taxon>
        <taxon>Spirotrichea</taxon>
        <taxon>Hypotrichia</taxon>
        <taxon>Euplotida</taxon>
        <taxon>Euplotidae</taxon>
        <taxon>Moneuplotes</taxon>
    </lineage>
</organism>
<dbReference type="Proteomes" id="UP001295684">
    <property type="component" value="Unassembled WGS sequence"/>
</dbReference>